<sequence>MTDINDVIKTIDELIDGGVLTQYAIAREAGISDGTLSAFRKGKYKGDNDAIAATMRSWYKDWKKRPSLPEPPQFVETPTVRELRAVFQAARLMGCINIIVGVPGVGKTVTASNYCQEQPNTWMITLAPAHSSVTECLLELAEELGIDYARANKGALSRAIRRRLMGTRGLVIIDEADHLGIDGMEQLRAIQDATSVGMVLIGNPKGLFSDPRSDTNDLARLFSRIARVKQLHEAKKEDVLDIAGAWGISGEEELDAMQAIAEKPGALRVLTHTLNQAWIAASGEGTTLTKKHINTAFKEVYTEPDSLLKV</sequence>
<dbReference type="SUPFAM" id="SSF47681">
    <property type="entry name" value="C-terminal domain of B transposition protein"/>
    <property type="match status" value="1"/>
</dbReference>
<dbReference type="InterPro" id="IPR027417">
    <property type="entry name" value="P-loop_NTPase"/>
</dbReference>
<proteinExistence type="predicted"/>
<dbReference type="InterPro" id="IPR003593">
    <property type="entry name" value="AAA+_ATPase"/>
</dbReference>
<dbReference type="PANTHER" id="PTHR35894">
    <property type="entry name" value="GENERAL SECRETION PATHWAY PROTEIN A-RELATED"/>
    <property type="match status" value="1"/>
</dbReference>
<dbReference type="AlphaFoldDB" id="A0A2A2CDU4"/>
<protein>
    <submittedName>
        <fullName evidence="2">Transcriptional regulator</fullName>
    </submittedName>
</protein>
<dbReference type="InterPro" id="IPR049945">
    <property type="entry name" value="AAA_22"/>
</dbReference>
<dbReference type="GO" id="GO:0016887">
    <property type="term" value="F:ATP hydrolysis activity"/>
    <property type="evidence" value="ECO:0007669"/>
    <property type="project" value="InterPro"/>
</dbReference>
<dbReference type="Gene3D" id="1.10.1180.10">
    <property type="entry name" value="B transposition protein, C-terminal domain"/>
    <property type="match status" value="1"/>
</dbReference>
<dbReference type="SMART" id="SM00382">
    <property type="entry name" value="AAA"/>
    <property type="match status" value="1"/>
</dbReference>
<dbReference type="Pfam" id="PF09077">
    <property type="entry name" value="Phage-MuB_C"/>
    <property type="match status" value="1"/>
</dbReference>
<dbReference type="InterPro" id="IPR052026">
    <property type="entry name" value="ExeA_AAA_ATPase_DNA-bind"/>
</dbReference>
<organism evidence="2 3">
    <name type="scientific">Escherichia coli</name>
    <dbReference type="NCBI Taxonomy" id="562"/>
    <lineage>
        <taxon>Bacteria</taxon>
        <taxon>Pseudomonadati</taxon>
        <taxon>Pseudomonadota</taxon>
        <taxon>Gammaproteobacteria</taxon>
        <taxon>Enterobacterales</taxon>
        <taxon>Enterobacteriaceae</taxon>
        <taxon>Escherichia</taxon>
    </lineage>
</organism>
<name>A0A2A2CDU4_ECOLX</name>
<dbReference type="EMBL" id="MRVZ01000007">
    <property type="protein sequence ID" value="PAU26411.1"/>
    <property type="molecule type" value="Genomic_DNA"/>
</dbReference>
<dbReference type="InterPro" id="IPR036733">
    <property type="entry name" value="B_transposit_C_sf"/>
</dbReference>
<dbReference type="GO" id="GO:0003677">
    <property type="term" value="F:DNA binding"/>
    <property type="evidence" value="ECO:0007669"/>
    <property type="project" value="InterPro"/>
</dbReference>
<dbReference type="GO" id="GO:0006313">
    <property type="term" value="P:DNA transposition"/>
    <property type="evidence" value="ECO:0007669"/>
    <property type="project" value="InterPro"/>
</dbReference>
<accession>A0A2A2CDU4</accession>
<dbReference type="Proteomes" id="UP000218543">
    <property type="component" value="Unassembled WGS sequence"/>
</dbReference>
<dbReference type="InterPro" id="IPR010982">
    <property type="entry name" value="Lambda_DNA-bd_dom_sf"/>
</dbReference>
<evidence type="ECO:0000313" key="3">
    <source>
        <dbReference type="Proteomes" id="UP000218543"/>
    </source>
</evidence>
<dbReference type="Gene3D" id="1.10.260.40">
    <property type="entry name" value="lambda repressor-like DNA-binding domains"/>
    <property type="match status" value="1"/>
</dbReference>
<dbReference type="Gene3D" id="3.40.50.300">
    <property type="entry name" value="P-loop containing nucleotide triphosphate hydrolases"/>
    <property type="match status" value="1"/>
</dbReference>
<dbReference type="PANTHER" id="PTHR35894:SF5">
    <property type="entry name" value="MU-LIKE PROPHAGE FLUMU DNA TRANSPOSITION PROTEIN B"/>
    <property type="match status" value="1"/>
</dbReference>
<reference evidence="2 3" key="1">
    <citation type="submission" date="2016-12" db="EMBL/GenBank/DDBJ databases">
        <title>Real-Time Genomic Investigation Underlying the Public Health Response to a Shiga Toxin-Producing Escherichia Coli O26:H11 Outbreak in a Nursery.</title>
        <authorList>
            <person name="Ferdous M."/>
            <person name="Moran-Gilad J."/>
            <person name="Rossen J.W."/>
            <person name="Gdalevich M."/>
        </authorList>
    </citation>
    <scope>NUCLEOTIDE SEQUENCE [LARGE SCALE GENOMIC DNA]</scope>
    <source>
        <strain evidence="2 3">STEC 514-2</strain>
    </source>
</reference>
<dbReference type="InterPro" id="IPR009084">
    <property type="entry name" value="B_transpositn_C"/>
</dbReference>
<evidence type="ECO:0000313" key="2">
    <source>
        <dbReference type="EMBL" id="PAU26411.1"/>
    </source>
</evidence>
<gene>
    <name evidence="2" type="ORF">BTQ06_03740</name>
</gene>
<dbReference type="RefSeq" id="WP_095585929.1">
    <property type="nucleotide sequence ID" value="NZ_BFKT01000023.1"/>
</dbReference>
<evidence type="ECO:0000259" key="1">
    <source>
        <dbReference type="SMART" id="SM00382"/>
    </source>
</evidence>
<feature type="domain" description="AAA+ ATPase" evidence="1">
    <location>
        <begin position="93"/>
        <end position="232"/>
    </location>
</feature>
<dbReference type="SUPFAM" id="SSF52540">
    <property type="entry name" value="P-loop containing nucleoside triphosphate hydrolases"/>
    <property type="match status" value="1"/>
</dbReference>
<dbReference type="Pfam" id="PF13401">
    <property type="entry name" value="AAA_22"/>
    <property type="match status" value="1"/>
</dbReference>
<comment type="caution">
    <text evidence="2">The sequence shown here is derived from an EMBL/GenBank/DDBJ whole genome shotgun (WGS) entry which is preliminary data.</text>
</comment>